<keyword evidence="5 11" id="KW-0560">Oxidoreductase</keyword>
<dbReference type="NCBIfam" id="TIGR01810">
    <property type="entry name" value="betA"/>
    <property type="match status" value="1"/>
</dbReference>
<reference evidence="12" key="1">
    <citation type="journal article" date="2019" name="Int. J. Syst. Evol. Microbiol.">
        <title>The Global Catalogue of Microorganisms (GCM) 10K type strain sequencing project: providing services to taxonomists for standard genome sequencing and annotation.</title>
        <authorList>
            <consortium name="The Broad Institute Genomics Platform"/>
            <consortium name="The Broad Institute Genome Sequencing Center for Infectious Disease"/>
            <person name="Wu L."/>
            <person name="Ma J."/>
        </authorList>
    </citation>
    <scope>NUCLEOTIDE SEQUENCE [LARGE SCALE GENOMIC DNA]</scope>
    <source>
        <strain evidence="12">DFY41</strain>
    </source>
</reference>
<evidence type="ECO:0000259" key="10">
    <source>
        <dbReference type="PROSITE" id="PS00624"/>
    </source>
</evidence>
<dbReference type="NCBIfam" id="NF002550">
    <property type="entry name" value="PRK02106.1"/>
    <property type="match status" value="1"/>
</dbReference>
<dbReference type="PANTHER" id="PTHR11552:SF147">
    <property type="entry name" value="CHOLINE DEHYDROGENASE, MITOCHONDRIAL"/>
    <property type="match status" value="1"/>
</dbReference>
<dbReference type="RefSeq" id="WP_378588239.1">
    <property type="nucleotide sequence ID" value="NZ_JBHSKD010000007.1"/>
</dbReference>
<dbReference type="InterPro" id="IPR036188">
    <property type="entry name" value="FAD/NAD-bd_sf"/>
</dbReference>
<dbReference type="PANTHER" id="PTHR11552">
    <property type="entry name" value="GLUCOSE-METHANOL-CHOLINE GMC OXIDOREDUCTASE"/>
    <property type="match status" value="1"/>
</dbReference>
<dbReference type="InterPro" id="IPR000172">
    <property type="entry name" value="GMC_OxRdtase_N"/>
</dbReference>
<dbReference type="Pfam" id="PF00732">
    <property type="entry name" value="GMC_oxred_N"/>
    <property type="match status" value="1"/>
</dbReference>
<comment type="similarity">
    <text evidence="2 7">Belongs to the GMC oxidoreductase family.</text>
</comment>
<comment type="catalytic activity">
    <reaction evidence="8">
        <text>choline + A = betaine aldehyde + AH2</text>
        <dbReference type="Rhea" id="RHEA:17433"/>
        <dbReference type="ChEBI" id="CHEBI:13193"/>
        <dbReference type="ChEBI" id="CHEBI:15354"/>
        <dbReference type="ChEBI" id="CHEBI:15710"/>
        <dbReference type="ChEBI" id="CHEBI:17499"/>
        <dbReference type="EC" id="1.1.99.1"/>
    </reaction>
</comment>
<gene>
    <name evidence="11" type="primary">betA</name>
    <name evidence="11" type="ORF">ACFPGP_05985</name>
</gene>
<evidence type="ECO:0000256" key="4">
    <source>
        <dbReference type="ARBA" id="ARBA00022827"/>
    </source>
</evidence>
<dbReference type="InterPro" id="IPR011533">
    <property type="entry name" value="BetA"/>
</dbReference>
<dbReference type="PROSITE" id="PS00624">
    <property type="entry name" value="GMC_OXRED_2"/>
    <property type="match status" value="1"/>
</dbReference>
<protein>
    <recommendedName>
        <fullName evidence="6 8">Choline dehydrogenase</fullName>
        <ecNumber evidence="6 8">1.1.99.1</ecNumber>
    </recommendedName>
</protein>
<dbReference type="PIRSF" id="PIRSF000137">
    <property type="entry name" value="Alcohol_oxidase"/>
    <property type="match status" value="1"/>
</dbReference>
<feature type="domain" description="Glucose-methanol-choline oxidoreductase N-terminal" evidence="10">
    <location>
        <begin position="262"/>
        <end position="276"/>
    </location>
</feature>
<evidence type="ECO:0000256" key="3">
    <source>
        <dbReference type="ARBA" id="ARBA00022630"/>
    </source>
</evidence>
<dbReference type="PROSITE" id="PS00623">
    <property type="entry name" value="GMC_OXRED_1"/>
    <property type="match status" value="1"/>
</dbReference>
<dbReference type="InterPro" id="IPR007867">
    <property type="entry name" value="GMC_OxRtase_C"/>
</dbReference>
<comment type="caution">
    <text evidence="11">The sequence shown here is derived from an EMBL/GenBank/DDBJ whole genome shotgun (WGS) entry which is preliminary data.</text>
</comment>
<evidence type="ECO:0000256" key="1">
    <source>
        <dbReference type="ARBA" id="ARBA00001974"/>
    </source>
</evidence>
<evidence type="ECO:0000313" key="12">
    <source>
        <dbReference type="Proteomes" id="UP001596087"/>
    </source>
</evidence>
<accession>A0ABW0BGT5</accession>
<sequence>MSDQTWDFVIVGGGSAGCALANRLSADPSTTVLVLEAGRSDYKIDPLIHMPAALPFPIGNRLYDWKYETEPEPELGGRRVYHARGKVLGGSSSINGMIFQRGNPMDYQRWAADPGMETWDYLHCLPYFKRMETTLDEHGRVAADPWRGGDGPLVLERGPADNPLIDAFFAACQEAGYPLTDDVNGYRQEGFAPFHRNISRGRRLSAARAYLHPVMHRKNLAVETYALGTRVRFDGTRATGVEYRRAGRPRFARAREVILCGGAINTPQLLQLSGVGASSLLEPLGIDVVHDLPGVGENLQDHLEVYVQYSSKEPVSIAPGLAWHRRPKIAFDWLFRRKGLGSTNHFESGGFCRSNDDVRWPNLMFHFLPIAIRYDGTSPTEGHGYQVHVGPMYADTRGWVRIASTDPRQHPKMLFNYLTTDTDRREWVEAIRVARNILNQPAFARYNGGELSPGPSVETDEEILDWVRKDAETALHPSCTAKMGVGDDAVTDPLSLRVHGVEGLRAVDASVFPYVTNGNIYAPVMMVAEKAADLILGNTPLPATEVPWYRSGADLPLYPPGDARNTEVSS</sequence>
<keyword evidence="12" id="KW-1185">Reference proteome</keyword>
<keyword evidence="4 7" id="KW-0274">FAD</keyword>
<comment type="pathway">
    <text evidence="8">Amine and polyamine biosynthesis; betaine biosynthesis via choline pathway; betaine aldehyde from choline (cytochrome c reductase route): step 1/1.</text>
</comment>
<evidence type="ECO:0000256" key="2">
    <source>
        <dbReference type="ARBA" id="ARBA00010790"/>
    </source>
</evidence>
<dbReference type="EMBL" id="JBHSKD010000007">
    <property type="protein sequence ID" value="MFC5176212.1"/>
    <property type="molecule type" value="Genomic_DNA"/>
</dbReference>
<evidence type="ECO:0000259" key="9">
    <source>
        <dbReference type="PROSITE" id="PS00623"/>
    </source>
</evidence>
<evidence type="ECO:0000256" key="5">
    <source>
        <dbReference type="ARBA" id="ARBA00023002"/>
    </source>
</evidence>
<organism evidence="11 12">
    <name type="scientific">Nocardioides taihuensis</name>
    <dbReference type="NCBI Taxonomy" id="1835606"/>
    <lineage>
        <taxon>Bacteria</taxon>
        <taxon>Bacillati</taxon>
        <taxon>Actinomycetota</taxon>
        <taxon>Actinomycetes</taxon>
        <taxon>Propionibacteriales</taxon>
        <taxon>Nocardioidaceae</taxon>
        <taxon>Nocardioides</taxon>
    </lineage>
</organism>
<dbReference type="InterPro" id="IPR012132">
    <property type="entry name" value="GMC_OxRdtase"/>
</dbReference>
<keyword evidence="3 7" id="KW-0285">Flavoprotein</keyword>
<feature type="domain" description="Glucose-methanol-choline oxidoreductase N-terminal" evidence="9">
    <location>
        <begin position="85"/>
        <end position="108"/>
    </location>
</feature>
<evidence type="ECO:0000256" key="6">
    <source>
        <dbReference type="NCBIfam" id="TIGR01810"/>
    </source>
</evidence>
<name>A0ABW0BGT5_9ACTN</name>
<dbReference type="Gene3D" id="3.50.50.60">
    <property type="entry name" value="FAD/NAD(P)-binding domain"/>
    <property type="match status" value="1"/>
</dbReference>
<dbReference type="EC" id="1.1.99.1" evidence="6 8"/>
<evidence type="ECO:0000256" key="7">
    <source>
        <dbReference type="RuleBase" id="RU003968"/>
    </source>
</evidence>
<dbReference type="SUPFAM" id="SSF54373">
    <property type="entry name" value="FAD-linked reductases, C-terminal domain"/>
    <property type="match status" value="1"/>
</dbReference>
<dbReference type="Gene3D" id="3.30.560.10">
    <property type="entry name" value="Glucose Oxidase, domain 3"/>
    <property type="match status" value="1"/>
</dbReference>
<dbReference type="Pfam" id="PF05199">
    <property type="entry name" value="GMC_oxred_C"/>
    <property type="match status" value="1"/>
</dbReference>
<evidence type="ECO:0000313" key="11">
    <source>
        <dbReference type="EMBL" id="MFC5176212.1"/>
    </source>
</evidence>
<comment type="cofactor">
    <cofactor evidence="1">
        <name>FAD</name>
        <dbReference type="ChEBI" id="CHEBI:57692"/>
    </cofactor>
</comment>
<dbReference type="SUPFAM" id="SSF51905">
    <property type="entry name" value="FAD/NAD(P)-binding domain"/>
    <property type="match status" value="1"/>
</dbReference>
<dbReference type="Proteomes" id="UP001596087">
    <property type="component" value="Unassembled WGS sequence"/>
</dbReference>
<dbReference type="GO" id="GO:0008812">
    <property type="term" value="F:choline dehydrogenase activity"/>
    <property type="evidence" value="ECO:0007669"/>
    <property type="project" value="UniProtKB-EC"/>
</dbReference>
<proteinExistence type="inferred from homology"/>
<evidence type="ECO:0000256" key="8">
    <source>
        <dbReference type="RuleBase" id="RU003969"/>
    </source>
</evidence>